<gene>
    <name evidence="3" type="ORF">I5677_01365</name>
</gene>
<evidence type="ECO:0000256" key="1">
    <source>
        <dbReference type="SAM" id="MobiDB-lite"/>
    </source>
</evidence>
<feature type="chain" id="PRO_5039171623" evidence="2">
    <location>
        <begin position="23"/>
        <end position="478"/>
    </location>
</feature>
<dbReference type="RefSeq" id="WP_197659753.1">
    <property type="nucleotide sequence ID" value="NZ_JAEAGR010000001.1"/>
</dbReference>
<evidence type="ECO:0000256" key="2">
    <source>
        <dbReference type="SAM" id="SignalP"/>
    </source>
</evidence>
<feature type="signal peptide" evidence="2">
    <location>
        <begin position="1"/>
        <end position="22"/>
    </location>
</feature>
<dbReference type="SUPFAM" id="SSF53850">
    <property type="entry name" value="Periplasmic binding protein-like II"/>
    <property type="match status" value="1"/>
</dbReference>
<proteinExistence type="predicted"/>
<name>A0A8J7H0F1_9FIRM</name>
<accession>A0A8J7H0F1</accession>
<evidence type="ECO:0000313" key="3">
    <source>
        <dbReference type="EMBL" id="MBH1939538.1"/>
    </source>
</evidence>
<keyword evidence="2" id="KW-0732">Signal</keyword>
<evidence type="ECO:0000313" key="4">
    <source>
        <dbReference type="Proteomes" id="UP000623269"/>
    </source>
</evidence>
<protein>
    <submittedName>
        <fullName evidence="3">Extracellular solute-binding protein</fullName>
    </submittedName>
</protein>
<comment type="caution">
    <text evidence="3">The sequence shown here is derived from an EMBL/GenBank/DDBJ whole genome shotgun (WGS) entry which is preliminary data.</text>
</comment>
<dbReference type="PROSITE" id="PS51257">
    <property type="entry name" value="PROKAR_LIPOPROTEIN"/>
    <property type="match status" value="1"/>
</dbReference>
<organism evidence="3 4">
    <name type="scientific">Mobilitalea sibirica</name>
    <dbReference type="NCBI Taxonomy" id="1462919"/>
    <lineage>
        <taxon>Bacteria</taxon>
        <taxon>Bacillati</taxon>
        <taxon>Bacillota</taxon>
        <taxon>Clostridia</taxon>
        <taxon>Lachnospirales</taxon>
        <taxon>Lachnospiraceae</taxon>
        <taxon>Mobilitalea</taxon>
    </lineage>
</organism>
<sequence length="478" mass="53083">MSKMKKISAFLLLLVMTVFILAACSRGEEEANKTATPTPEAESSQEEDPEEAAPTATPTPEPPRDLGGIEITVGDWWSTGEVAEPATQRDEDTLLYREDLQAKHNFKLSQVNIGAWAEYQEIFITSTMAGDPAADIFIMDQKFVPEPLKQGMFYPLSDLPSFDFSDDLWNASMTDYMTQNGKVYGFTEEQNSPGLGVFFNKRLFEEAGLEPDLLYDLQASGEWTWAKLEELCNVLTRDTNSDGITDVYSIVAWQVEVPKAAVFSNGSDYVRFNEETGRYENNQDSDEYLAAVNLAVDLYNKGHMMPDPEGAEFTWFENAFVSGKGAMMVTEWYRNSALQSMEDDWGYVFFPKGPSGDRMQTMYTGNVRVMPAGLDAKLADDIAFAYTKWVSAPPGYEDAEGDLSNYYALVRDSRAVEETIKPMVEGQGVRSLLYQVPGLSYKYGSNMDGGGLGALSAVEIAEAASAQFDAIINDFYAE</sequence>
<dbReference type="InterPro" id="IPR050490">
    <property type="entry name" value="Bact_solute-bd_prot1"/>
</dbReference>
<feature type="region of interest" description="Disordered" evidence="1">
    <location>
        <begin position="28"/>
        <end position="69"/>
    </location>
</feature>
<dbReference type="PANTHER" id="PTHR43649">
    <property type="entry name" value="ARABINOSE-BINDING PROTEIN-RELATED"/>
    <property type="match status" value="1"/>
</dbReference>
<dbReference type="InterPro" id="IPR006059">
    <property type="entry name" value="SBP"/>
</dbReference>
<dbReference type="Pfam" id="PF13416">
    <property type="entry name" value="SBP_bac_8"/>
    <property type="match status" value="1"/>
</dbReference>
<reference evidence="3" key="1">
    <citation type="submission" date="2020-12" db="EMBL/GenBank/DDBJ databases">
        <title>M. sibirica DSM 26468T genome.</title>
        <authorList>
            <person name="Thieme N."/>
            <person name="Rettenmaier R."/>
            <person name="Zverlov V."/>
            <person name="Liebl W."/>
        </authorList>
    </citation>
    <scope>NUCLEOTIDE SEQUENCE</scope>
    <source>
        <strain evidence="3">DSM 26468</strain>
    </source>
</reference>
<dbReference type="AlphaFoldDB" id="A0A8J7H0F1"/>
<dbReference type="Gene3D" id="3.40.190.10">
    <property type="entry name" value="Periplasmic binding protein-like II"/>
    <property type="match status" value="1"/>
</dbReference>
<keyword evidence="4" id="KW-1185">Reference proteome</keyword>
<dbReference type="PANTHER" id="PTHR43649:SF12">
    <property type="entry name" value="DIACETYLCHITOBIOSE BINDING PROTEIN DASA"/>
    <property type="match status" value="1"/>
</dbReference>
<dbReference type="EMBL" id="JAEAGR010000001">
    <property type="protein sequence ID" value="MBH1939538.1"/>
    <property type="molecule type" value="Genomic_DNA"/>
</dbReference>
<dbReference type="Proteomes" id="UP000623269">
    <property type="component" value="Unassembled WGS sequence"/>
</dbReference>